<dbReference type="HOGENOM" id="CLU_518507_0_0_10"/>
<gene>
    <name evidence="3" type="ORF">FAES_5188</name>
</gene>
<dbReference type="Proteomes" id="UP000011058">
    <property type="component" value="Chromosome"/>
</dbReference>
<feature type="chain" id="PRO_5003631473" description="DUF5723 domain-containing protein" evidence="1">
    <location>
        <begin position="32"/>
        <end position="485"/>
    </location>
</feature>
<protein>
    <recommendedName>
        <fullName evidence="2">DUF5723 domain-containing protein</fullName>
    </recommendedName>
</protein>
<dbReference type="EMBL" id="HE796683">
    <property type="protein sequence ID" value="CCH03187.1"/>
    <property type="molecule type" value="Genomic_DNA"/>
</dbReference>
<accession>I0KGD4</accession>
<reference evidence="3 4" key="1">
    <citation type="journal article" date="2012" name="J. Bacteriol.">
        <title>Genome Sequence of Fibrella aestuarina BUZ 2T, a Filamentous Marine Bacterium.</title>
        <authorList>
            <person name="Filippini M."/>
            <person name="Qi W."/>
            <person name="Blom J."/>
            <person name="Goesmann A."/>
            <person name="Smits T.H."/>
            <person name="Bagheri H.C."/>
        </authorList>
    </citation>
    <scope>NUCLEOTIDE SEQUENCE [LARGE SCALE GENOMIC DNA]</scope>
    <source>
        <strain evidence="4">BUZ 2T</strain>
    </source>
</reference>
<evidence type="ECO:0000313" key="4">
    <source>
        <dbReference type="Proteomes" id="UP000011058"/>
    </source>
</evidence>
<feature type="signal peptide" evidence="1">
    <location>
        <begin position="1"/>
        <end position="31"/>
    </location>
</feature>
<dbReference type="AlphaFoldDB" id="I0KGD4"/>
<keyword evidence="1" id="KW-0732">Signal</keyword>
<dbReference type="KEGG" id="fae:FAES_5188"/>
<organism evidence="3 4">
    <name type="scientific">Fibrella aestuarina BUZ 2</name>
    <dbReference type="NCBI Taxonomy" id="1166018"/>
    <lineage>
        <taxon>Bacteria</taxon>
        <taxon>Pseudomonadati</taxon>
        <taxon>Bacteroidota</taxon>
        <taxon>Cytophagia</taxon>
        <taxon>Cytophagales</taxon>
        <taxon>Spirosomataceae</taxon>
        <taxon>Fibrella</taxon>
    </lineage>
</organism>
<dbReference type="PATRIC" id="fig|1166018.3.peg.2165"/>
<sequence>MNTTNSSLRTRSYLRRLFLLGAGLAPFVASAQNLLGLTTSPEGGIHRAYQNPAWLADSPHRFYFSLGAVGLNVNNNYVRYQAPYSLLRLVTGNVPGQYRQANGALRFETDYTQEILDGKPKNGTLWAEFRGPAAQLSLGPRTVIGLSTRLRASGQIWGASEQLLAAIRASLASSAYYSIPSRNNAFSVNTNVYGELAASIGHTLLESETDKLMAGITLKYLVGFTSGYFVNRGLDYTVLPDPNVPDGGYLDISRINADFGFTSFLNNQNLTLSSLVSGNAPGRGVGVDVGLAYVRQLDSESPTMRLGLALTDLGAVTYSGESYDITQQKTRFLPSDFDDVRNTEQAVNIIREKLGVTEAQNRGKFTSGLPTSLNLSADYALPTGLGLQVALWQDLRSNSAIAAHQPTVLAIVPRYDVKWGGVSVPLSVVNGGAQVGLSLRAGPVWAGSDNLLGLIGTSNNGIRPRGVDVYLGLAMGFGSRNTDND</sequence>
<dbReference type="STRING" id="1166018.FAES_5188"/>
<proteinExistence type="predicted"/>
<dbReference type="OrthoDB" id="9805336at2"/>
<evidence type="ECO:0000259" key="2">
    <source>
        <dbReference type="Pfam" id="PF18990"/>
    </source>
</evidence>
<evidence type="ECO:0000256" key="1">
    <source>
        <dbReference type="SAM" id="SignalP"/>
    </source>
</evidence>
<name>I0KGD4_9BACT</name>
<dbReference type="eggNOG" id="COG2885">
    <property type="taxonomic scope" value="Bacteria"/>
</dbReference>
<keyword evidence="4" id="KW-1185">Reference proteome</keyword>
<dbReference type="Pfam" id="PF18990">
    <property type="entry name" value="DUF5723"/>
    <property type="match status" value="1"/>
</dbReference>
<evidence type="ECO:0000313" key="3">
    <source>
        <dbReference type="EMBL" id="CCH03187.1"/>
    </source>
</evidence>
<feature type="domain" description="DUF5723" evidence="2">
    <location>
        <begin position="52"/>
        <end position="449"/>
    </location>
</feature>
<dbReference type="InterPro" id="IPR043781">
    <property type="entry name" value="DUF5723"/>
</dbReference>